<dbReference type="Gene3D" id="3.30.40.10">
    <property type="entry name" value="Zinc/RING finger domain, C3HC4 (zinc finger)"/>
    <property type="match status" value="1"/>
</dbReference>
<evidence type="ECO:0000256" key="3">
    <source>
        <dbReference type="SAM" id="SignalP"/>
    </source>
</evidence>
<evidence type="ECO:0000313" key="4">
    <source>
        <dbReference type="EMBL" id="PVD24620.1"/>
    </source>
</evidence>
<dbReference type="InterPro" id="IPR013083">
    <property type="entry name" value="Znf_RING/FYVE/PHD"/>
</dbReference>
<feature type="chain" id="PRO_5015415465" description="RING-type domain-containing protein" evidence="3">
    <location>
        <begin position="21"/>
        <end position="524"/>
    </location>
</feature>
<feature type="compositionally biased region" description="Polar residues" evidence="2">
    <location>
        <begin position="334"/>
        <end position="346"/>
    </location>
</feature>
<keyword evidence="3" id="KW-0732">Signal</keyword>
<feature type="compositionally biased region" description="Polar residues" evidence="2">
    <location>
        <begin position="292"/>
        <end position="305"/>
    </location>
</feature>
<dbReference type="EMBL" id="PZQS01000009">
    <property type="protein sequence ID" value="PVD24620.1"/>
    <property type="molecule type" value="Genomic_DNA"/>
</dbReference>
<dbReference type="AlphaFoldDB" id="A0A2T7NTW1"/>
<sequence length="524" mass="58176">MSRGAEDSLLALLEAMLTLAAQDIGIRRPKPAIKPGGYPEEIFSQGSFEAEGAKLPSSDVHQLSDATCALEALKKCSAVRTVFSARVLLELRVLAACKRALDSVLNLANYQILKDAMQCENEHKFCHSCLFIWSTTGQYANRIRCPVCRGPGQYYRNKEVDDQVAQKKVRCHLESCRWVGPLLHFGTHKHTTYDAGLWAQEQDDEDEVDSSSVLELPYLGRAPPRLPHHSQSRFTGTGLTARLVPARTTIPMASAADEVNHNTVPHVTGALLSGSSPRTGAGNILFKDRRTGNTVSVPGLGSSNPPLRLTVRQRVHPIRPHGRVAISHTDDNNNQHAIPSITTTLGSIHRDGSDERRTPAGDVPHTPRPPSGPRPANSTLRRNLPVISSQRLRLTNMTSNRSSDWLSSSSERDSREGAGDGEVAAPDFFNAAAEQRFGLGENLTQIRDRLQESRQRLNLLMSTFSGELERSRQEMADFQIERERQRREQLSEVRELGRRLGQVASELRRLLDQRHSNQHDSSDE</sequence>
<evidence type="ECO:0000256" key="1">
    <source>
        <dbReference type="SAM" id="Coils"/>
    </source>
</evidence>
<evidence type="ECO:0000256" key="2">
    <source>
        <dbReference type="SAM" id="MobiDB-lite"/>
    </source>
</evidence>
<gene>
    <name evidence="4" type="ORF">C0Q70_15104</name>
</gene>
<feature type="compositionally biased region" description="Polar residues" evidence="2">
    <location>
        <begin position="376"/>
        <end position="398"/>
    </location>
</feature>
<keyword evidence="5" id="KW-1185">Reference proteome</keyword>
<organism evidence="4 5">
    <name type="scientific">Pomacea canaliculata</name>
    <name type="common">Golden apple snail</name>
    <dbReference type="NCBI Taxonomy" id="400727"/>
    <lineage>
        <taxon>Eukaryota</taxon>
        <taxon>Metazoa</taxon>
        <taxon>Spiralia</taxon>
        <taxon>Lophotrochozoa</taxon>
        <taxon>Mollusca</taxon>
        <taxon>Gastropoda</taxon>
        <taxon>Caenogastropoda</taxon>
        <taxon>Architaenioglossa</taxon>
        <taxon>Ampullarioidea</taxon>
        <taxon>Ampullariidae</taxon>
        <taxon>Pomacea</taxon>
    </lineage>
</organism>
<accession>A0A2T7NTW1</accession>
<protein>
    <recommendedName>
        <fullName evidence="6">RING-type domain-containing protein</fullName>
    </recommendedName>
</protein>
<dbReference type="SUPFAM" id="SSF57850">
    <property type="entry name" value="RING/U-box"/>
    <property type="match status" value="1"/>
</dbReference>
<feature type="region of interest" description="Disordered" evidence="2">
    <location>
        <begin position="324"/>
        <end position="423"/>
    </location>
</feature>
<dbReference type="OrthoDB" id="6105938at2759"/>
<comment type="caution">
    <text evidence="4">The sequence shown here is derived from an EMBL/GenBank/DDBJ whole genome shotgun (WGS) entry which is preliminary data.</text>
</comment>
<feature type="signal peptide" evidence="3">
    <location>
        <begin position="1"/>
        <end position="20"/>
    </location>
</feature>
<name>A0A2T7NTW1_POMCA</name>
<feature type="compositionally biased region" description="Low complexity" evidence="2">
    <location>
        <begin position="399"/>
        <end position="409"/>
    </location>
</feature>
<feature type="compositionally biased region" description="Basic and acidic residues" evidence="2">
    <location>
        <begin position="348"/>
        <end position="359"/>
    </location>
</feature>
<dbReference type="Proteomes" id="UP000245119">
    <property type="component" value="Linkage Group LG9"/>
</dbReference>
<reference evidence="4 5" key="1">
    <citation type="submission" date="2018-04" db="EMBL/GenBank/DDBJ databases">
        <title>The genome of golden apple snail Pomacea canaliculata provides insight into stress tolerance and invasive adaptation.</title>
        <authorList>
            <person name="Liu C."/>
            <person name="Liu B."/>
            <person name="Ren Y."/>
            <person name="Zhang Y."/>
            <person name="Wang H."/>
            <person name="Li S."/>
            <person name="Jiang F."/>
            <person name="Yin L."/>
            <person name="Zhang G."/>
            <person name="Qian W."/>
            <person name="Fan W."/>
        </authorList>
    </citation>
    <scope>NUCLEOTIDE SEQUENCE [LARGE SCALE GENOMIC DNA]</scope>
    <source>
        <strain evidence="4">SZHN2017</strain>
        <tissue evidence="4">Muscle</tissue>
    </source>
</reference>
<feature type="coiled-coil region" evidence="1">
    <location>
        <begin position="443"/>
        <end position="488"/>
    </location>
</feature>
<evidence type="ECO:0000313" key="5">
    <source>
        <dbReference type="Proteomes" id="UP000245119"/>
    </source>
</evidence>
<proteinExistence type="predicted"/>
<feature type="region of interest" description="Disordered" evidence="2">
    <location>
        <begin position="268"/>
        <end position="305"/>
    </location>
</feature>
<keyword evidence="1" id="KW-0175">Coiled coil</keyword>
<dbReference type="STRING" id="400727.A0A2T7NTW1"/>
<evidence type="ECO:0008006" key="6">
    <source>
        <dbReference type="Google" id="ProtNLM"/>
    </source>
</evidence>